<dbReference type="SUPFAM" id="SSF56784">
    <property type="entry name" value="HAD-like"/>
    <property type="match status" value="1"/>
</dbReference>
<dbReference type="Proteomes" id="UP001056937">
    <property type="component" value="Chromosome 1"/>
</dbReference>
<evidence type="ECO:0000313" key="2">
    <source>
        <dbReference type="Proteomes" id="UP001056937"/>
    </source>
</evidence>
<dbReference type="EMBL" id="CP084930">
    <property type="protein sequence ID" value="USI71804.1"/>
    <property type="molecule type" value="Genomic_DNA"/>
</dbReference>
<accession>A0ABY4X4I4</accession>
<dbReference type="GO" id="GO:0016787">
    <property type="term" value="F:hydrolase activity"/>
    <property type="evidence" value="ECO:0007669"/>
    <property type="project" value="UniProtKB-KW"/>
</dbReference>
<dbReference type="InterPro" id="IPR036412">
    <property type="entry name" value="HAD-like_sf"/>
</dbReference>
<evidence type="ECO:0000313" key="1">
    <source>
        <dbReference type="EMBL" id="USI71804.1"/>
    </source>
</evidence>
<name>A0ABY4X4I4_9SPHN</name>
<protein>
    <submittedName>
        <fullName evidence="1">HAD family hydrolase</fullName>
    </submittedName>
</protein>
<keyword evidence="1" id="KW-0378">Hydrolase</keyword>
<keyword evidence="2" id="KW-1185">Reference proteome</keyword>
<proteinExistence type="predicted"/>
<dbReference type="RefSeq" id="WP_252165617.1">
    <property type="nucleotide sequence ID" value="NZ_CP084930.1"/>
</dbReference>
<sequence>MARPLLISDCDEVLLHMVAHFRDWLDEAHGIDFLIHEENWGEALIRRDTGQPVEPAEVWPYLDAFFDTEMPRQQPTPGAIDALARIGAVADIVILTNLPDHRQTPRLDQLAGHGIRHRVVCNQGGKGPALRRLLDEIRPSVAVFVDDLAVQHASVADTTPEVWRLHMIAEPLVATHRPPAPAAHVRIDDWAAGADWVLDRFAEGRPAPVLTGSAARA</sequence>
<reference evidence="1" key="1">
    <citation type="journal article" date="2022" name="Toxins">
        <title>Genomic Analysis of Sphingopyxis sp. USTB-05 for Biodegrading Cyanobacterial Hepatotoxins.</title>
        <authorList>
            <person name="Liu C."/>
            <person name="Xu Q."/>
            <person name="Zhao Z."/>
            <person name="Zhang H."/>
            <person name="Liu X."/>
            <person name="Yin C."/>
            <person name="Liu Y."/>
            <person name="Yan H."/>
        </authorList>
    </citation>
    <scope>NUCLEOTIDE SEQUENCE</scope>
    <source>
        <strain evidence="1">NBD5</strain>
    </source>
</reference>
<gene>
    <name evidence="1" type="ORF">LHA26_10770</name>
</gene>
<organism evidence="1 2">
    <name type="scientific">Sphingomonas morindae</name>
    <dbReference type="NCBI Taxonomy" id="1541170"/>
    <lineage>
        <taxon>Bacteria</taxon>
        <taxon>Pseudomonadati</taxon>
        <taxon>Pseudomonadota</taxon>
        <taxon>Alphaproteobacteria</taxon>
        <taxon>Sphingomonadales</taxon>
        <taxon>Sphingomonadaceae</taxon>
        <taxon>Sphingomonas</taxon>
    </lineage>
</organism>